<dbReference type="EMBL" id="NKHG01000134">
    <property type="protein sequence ID" value="PCK17730.1"/>
    <property type="molecule type" value="Genomic_DNA"/>
</dbReference>
<dbReference type="PIRSF" id="PIRSF011911">
    <property type="entry name" value="A118_put_portal"/>
    <property type="match status" value="1"/>
</dbReference>
<proteinExistence type="predicted"/>
<sequence length="503" mass="57977">MFKSLIAKVKAVMQKMGLIKNIKSVSEIKDLPVTDDFYQYIENVWLPLYQGYLPTYNKEPFHEVEYTTISGGRRKRRMVTLNMVKVASEEMARLIFNERCKINISDDVTAENITNVLNHNNFYKMFQDHLEYMFALGGMVMKVYPEKDRLGKWQVKIGFVTADCFIPLTYSNGRIDEGIFLSRFKKGNKWYTLLEWHQWESAKYVVRNQLFQSDQDNDIGKEIPLETLYDGLEPITYFEKLTRPLFVYTKPNIANNIDLQSPLGVSLFSNAINNIKSIDTIYDSFLREYRLGKKRIMVPATAVRTVVDNETQEITRMFDENDEVYEAFEFDSMDKQQIVENDISLRINEHISGLQTQLDVFAQKIGFSPGTFTFDGKGLKTATEVVSENSKTYKSKNSHEIIIEESLKELVKTICEVASTYDIFHSPENITATVDFDDSIVEDRDSDANFWLKLQNSGDIPKWMAIQNILKIPEEQAKSLIAEVKAEQANDLPDIDQMFGGGA</sequence>
<dbReference type="Proteomes" id="UP000228754">
    <property type="component" value="Unassembled WGS sequence"/>
</dbReference>
<dbReference type="InterPro" id="IPR021145">
    <property type="entry name" value="Portal_protein_SPP1_Gp6-like"/>
</dbReference>
<evidence type="ECO:0000313" key="1">
    <source>
        <dbReference type="EMBL" id="PCK17730.1"/>
    </source>
</evidence>
<dbReference type="AlphaFoldDB" id="A0A2A5IK63"/>
<comment type="caution">
    <text evidence="1">The sequence shown here is derived from an EMBL/GenBank/DDBJ whole genome shotgun (WGS) entry which is preliminary data.</text>
</comment>
<gene>
    <name evidence="1" type="ORF">CEY02_19585</name>
</gene>
<organism evidence="1 2">
    <name type="scientific">Bacillus pumilus</name>
    <name type="common">Bacillus mesentericus</name>
    <dbReference type="NCBI Taxonomy" id="1408"/>
    <lineage>
        <taxon>Bacteria</taxon>
        <taxon>Bacillati</taxon>
        <taxon>Bacillota</taxon>
        <taxon>Bacilli</taxon>
        <taxon>Bacillales</taxon>
        <taxon>Bacillaceae</taxon>
        <taxon>Bacillus</taxon>
    </lineage>
</organism>
<dbReference type="NCBIfam" id="TIGR01542">
    <property type="entry name" value="A118_put_portal"/>
    <property type="match status" value="1"/>
</dbReference>
<dbReference type="OrthoDB" id="1641671at2"/>
<dbReference type="Pfam" id="PF05133">
    <property type="entry name" value="SPP1_portal"/>
    <property type="match status" value="1"/>
</dbReference>
<dbReference type="InterPro" id="IPR006432">
    <property type="entry name" value="Phage_portal_A118-type"/>
</dbReference>
<protein>
    <submittedName>
        <fullName evidence="1">Portal protein</fullName>
    </submittedName>
</protein>
<evidence type="ECO:0000313" key="2">
    <source>
        <dbReference type="Proteomes" id="UP000228754"/>
    </source>
</evidence>
<accession>A0A2A5IK63</accession>
<reference evidence="1 2" key="1">
    <citation type="submission" date="2017-06" db="EMBL/GenBank/DDBJ databases">
        <title>Draft Genome Sequence of Bacillus sp Strain 36R Isolated from saline sediment at Atanasia, Sonora, Mexico.</title>
        <authorList>
            <person name="Sanchez Diaz R."/>
            <person name="Quiroz Macias M.E."/>
            <person name="Ibarra Gamez J.C."/>
            <person name="Enciso Ibarra J."/>
            <person name="Gomez Gil B."/>
            <person name="Galaviz Silva L."/>
        </authorList>
    </citation>
    <scope>NUCLEOTIDE SEQUENCE [LARGE SCALE GENOMIC DNA]</scope>
    <source>
        <strain evidence="1 2">36R_ATNSAL</strain>
    </source>
</reference>
<name>A0A2A5IK63_BACPU</name>